<organism evidence="2 3">
    <name type="scientific">Mycobacterium phage Hawkeye</name>
    <dbReference type="NCBI Taxonomy" id="1458711"/>
    <lineage>
        <taxon>Viruses</taxon>
        <taxon>Duplodnaviria</taxon>
        <taxon>Heunggongvirae</taxon>
        <taxon>Uroviricota</taxon>
        <taxon>Caudoviricetes</taxon>
        <taxon>Dclasvirinae</taxon>
        <taxon>Hawkeyevirus</taxon>
        <taxon>Hawkeyevirus hawkeye</taxon>
    </lineage>
</organism>
<dbReference type="GeneID" id="19527186"/>
<evidence type="ECO:0000313" key="3">
    <source>
        <dbReference type="Proteomes" id="UP000019737"/>
    </source>
</evidence>
<sequence>MIMAKGVKKLNPTGRGKATRPIVRQKYNEQAIADKQLKIEEKRRLTTKGPHTGDNSSFK</sequence>
<accession>X2KN40</accession>
<feature type="region of interest" description="Disordered" evidence="1">
    <location>
        <begin position="1"/>
        <end position="23"/>
    </location>
</feature>
<gene>
    <name evidence="2" type="primary">6</name>
    <name evidence="2" type="ORF">PBI_HAWKEYE_6</name>
</gene>
<evidence type="ECO:0000256" key="1">
    <source>
        <dbReference type="SAM" id="MobiDB-lite"/>
    </source>
</evidence>
<reference evidence="2 3" key="1">
    <citation type="submission" date="2014-01" db="EMBL/GenBank/DDBJ databases">
        <authorList>
            <person name="Schneider V.M."/>
            <person name="Bowman C.A."/>
            <person name="Russell D.A."/>
            <person name="Pope W.H."/>
            <person name="Jacobs-Sera D."/>
            <person name="Hendrix R.W."/>
            <person name="Hatfull G.F."/>
        </authorList>
    </citation>
    <scope>NUCLEOTIDE SEQUENCE [LARGE SCALE GENOMIC DNA]</scope>
</reference>
<name>X2KN40_9CAUD</name>
<evidence type="ECO:0000313" key="2">
    <source>
        <dbReference type="EMBL" id="AHN84017.1"/>
    </source>
</evidence>
<dbReference type="KEGG" id="vg:19527186"/>
<protein>
    <submittedName>
        <fullName evidence="2">Uncharacterized protein</fullName>
    </submittedName>
</protein>
<dbReference type="EMBL" id="KJ194582">
    <property type="protein sequence ID" value="AHN84017.1"/>
    <property type="molecule type" value="Genomic_DNA"/>
</dbReference>
<feature type="region of interest" description="Disordered" evidence="1">
    <location>
        <begin position="39"/>
        <end position="59"/>
    </location>
</feature>
<dbReference type="Proteomes" id="UP000019737">
    <property type="component" value="Segment"/>
</dbReference>
<dbReference type="RefSeq" id="YP_009035901.1">
    <property type="nucleotide sequence ID" value="NC_024209.1"/>
</dbReference>
<proteinExistence type="predicted"/>
<keyword evidence="3" id="KW-1185">Reference proteome</keyword>